<dbReference type="InterPro" id="IPR021851">
    <property type="entry name" value="DUF3455"/>
</dbReference>
<keyword evidence="1" id="KW-0732">Signal</keyword>
<organism evidence="2 3">
    <name type="scientific">Roseateles aquae</name>
    <dbReference type="NCBI Taxonomy" id="3077235"/>
    <lineage>
        <taxon>Bacteria</taxon>
        <taxon>Pseudomonadati</taxon>
        <taxon>Pseudomonadota</taxon>
        <taxon>Betaproteobacteria</taxon>
        <taxon>Burkholderiales</taxon>
        <taxon>Sphaerotilaceae</taxon>
        <taxon>Roseateles</taxon>
    </lineage>
</organism>
<gene>
    <name evidence="2" type="ORF">RQP53_14785</name>
</gene>
<proteinExistence type="predicted"/>
<feature type="chain" id="PRO_5046786064" evidence="1">
    <location>
        <begin position="23"/>
        <end position="180"/>
    </location>
</feature>
<evidence type="ECO:0000256" key="1">
    <source>
        <dbReference type="SAM" id="SignalP"/>
    </source>
</evidence>
<evidence type="ECO:0000313" key="2">
    <source>
        <dbReference type="EMBL" id="MDT9000537.1"/>
    </source>
</evidence>
<comment type="caution">
    <text evidence="2">The sequence shown here is derived from an EMBL/GenBank/DDBJ whole genome shotgun (WGS) entry which is preliminary data.</text>
</comment>
<name>A0ABU3PE39_9BURK</name>
<feature type="signal peptide" evidence="1">
    <location>
        <begin position="1"/>
        <end position="22"/>
    </location>
</feature>
<accession>A0ABU3PE39</accession>
<dbReference type="EMBL" id="JAVXZY010000006">
    <property type="protein sequence ID" value="MDT9000537.1"/>
    <property type="molecule type" value="Genomic_DNA"/>
</dbReference>
<reference evidence="2" key="1">
    <citation type="submission" date="2023-09" db="EMBL/GenBank/DDBJ databases">
        <title>Paucibacter sp. APW11 Genome sequencing and assembly.</title>
        <authorList>
            <person name="Kim I."/>
        </authorList>
    </citation>
    <scope>NUCLEOTIDE SEQUENCE</scope>
    <source>
        <strain evidence="2">APW11</strain>
    </source>
</reference>
<dbReference type="Pfam" id="PF11937">
    <property type="entry name" value="DUF3455"/>
    <property type="match status" value="1"/>
</dbReference>
<sequence>MSPRSGGLVLALTALCTACAMAVQPFEVPDAPLSLRAAADQIPLLKLLARGVQIYECAALKDQPGRYEWSFKAPEAELSDVNGRPAGKHYGGPTWEALDGSTVVGEVKARDPGSDPNAIPWLLLTAKSNTGNGVFSRVRSIQRLQTVGGKAPTEACGAERAGQQLRVPYTASYYLYANKP</sequence>
<dbReference type="RefSeq" id="WP_315651188.1">
    <property type="nucleotide sequence ID" value="NZ_JAVXZY010000006.1"/>
</dbReference>
<protein>
    <submittedName>
        <fullName evidence="2">DUF3455 domain-containing protein</fullName>
    </submittedName>
</protein>
<dbReference type="Proteomes" id="UP001246372">
    <property type="component" value="Unassembled WGS sequence"/>
</dbReference>
<dbReference type="PANTHER" id="PTHR35567:SF1">
    <property type="entry name" value="CONSERVED FUNGAL PROTEIN (AFU_ORTHOLOGUE AFUA_1G14230)"/>
    <property type="match status" value="1"/>
</dbReference>
<dbReference type="PANTHER" id="PTHR35567">
    <property type="entry name" value="MALATE DEHYDROGENASE (AFU_ORTHOLOGUE AFUA_2G13800)"/>
    <property type="match status" value="1"/>
</dbReference>
<keyword evidence="3" id="KW-1185">Reference proteome</keyword>
<evidence type="ECO:0000313" key="3">
    <source>
        <dbReference type="Proteomes" id="UP001246372"/>
    </source>
</evidence>